<dbReference type="GO" id="GO:0032783">
    <property type="term" value="C:super elongation complex"/>
    <property type="evidence" value="ECO:0007669"/>
    <property type="project" value="InterPro"/>
</dbReference>
<keyword evidence="7" id="KW-0539">Nucleus</keyword>
<comment type="subcellular location">
    <subcellularLocation>
        <location evidence="1">Nucleus</location>
    </subcellularLocation>
</comment>
<feature type="compositionally biased region" description="Low complexity" evidence="8">
    <location>
        <begin position="204"/>
        <end position="214"/>
    </location>
</feature>
<dbReference type="PANTHER" id="PTHR15970">
    <property type="entry name" value="ELL-ASSOCIATED FACTOR EAF"/>
    <property type="match status" value="1"/>
</dbReference>
<keyword evidence="3" id="KW-0597">Phosphoprotein</keyword>
<comment type="similarity">
    <text evidence="2">Belongs to the EAF family.</text>
</comment>
<sequence>MASATNINPLLDYLEDGKAYDLEFGDTWNDGNSSKYAYHTIKYDFKPASVIKSEQAELSVGLTQDVSITLPNVEGSLTQSTKFSGNTKSYTAKECLMVIDPQTGKIVIERLSANVRVKNVRMENRPGNPPVKTAIPPRATVTEPQTEKKASKTATATTSKVTTQKVTNPNKPILNAPVKPMPTKRTTSPMDDRLSDEESSPDQTTTTTTIPTFTSNPAPVQTNVLARRTSHTTLEQDLQLSDTTDEDD</sequence>
<dbReference type="GO" id="GO:0003711">
    <property type="term" value="F:transcription elongation factor activity"/>
    <property type="evidence" value="ECO:0007669"/>
    <property type="project" value="TreeGrafter"/>
</dbReference>
<gene>
    <name evidence="11" type="ORF">BJG266_LOCUS11450</name>
    <name evidence="10" type="ORF">QVE165_LOCUS6511</name>
</gene>
<evidence type="ECO:0000256" key="2">
    <source>
        <dbReference type="ARBA" id="ARBA00007798"/>
    </source>
</evidence>
<feature type="domain" description="Transcription elongation factor Eaf N-terminal" evidence="9">
    <location>
        <begin position="20"/>
        <end position="122"/>
    </location>
</feature>
<dbReference type="InterPro" id="IPR019194">
    <property type="entry name" value="Tscrpt_elong_fac_Eaf_N"/>
</dbReference>
<keyword evidence="4" id="KW-0805">Transcription regulation</keyword>
<evidence type="ECO:0000313" key="11">
    <source>
        <dbReference type="EMBL" id="CAF0919531.1"/>
    </source>
</evidence>
<dbReference type="InterPro" id="IPR027093">
    <property type="entry name" value="EAF_fam"/>
</dbReference>
<keyword evidence="5" id="KW-0010">Activator</keyword>
<evidence type="ECO:0000259" key="9">
    <source>
        <dbReference type="Pfam" id="PF09816"/>
    </source>
</evidence>
<keyword evidence="12" id="KW-1185">Reference proteome</keyword>
<accession>A0A813VQ25</accession>
<dbReference type="OrthoDB" id="125903at2759"/>
<evidence type="ECO:0000256" key="3">
    <source>
        <dbReference type="ARBA" id="ARBA00022553"/>
    </source>
</evidence>
<evidence type="ECO:0000256" key="8">
    <source>
        <dbReference type="SAM" id="MobiDB-lite"/>
    </source>
</evidence>
<dbReference type="AlphaFoldDB" id="A0A813VQ25"/>
<feature type="compositionally biased region" description="Polar residues" evidence="8">
    <location>
        <begin position="215"/>
        <end position="224"/>
    </location>
</feature>
<proteinExistence type="inferred from homology"/>
<dbReference type="EMBL" id="CAJNOM010000027">
    <property type="protein sequence ID" value="CAF0844856.1"/>
    <property type="molecule type" value="Genomic_DNA"/>
</dbReference>
<feature type="compositionally biased region" description="Low complexity" evidence="8">
    <location>
        <begin position="152"/>
        <end position="167"/>
    </location>
</feature>
<dbReference type="GO" id="GO:0006368">
    <property type="term" value="P:transcription elongation by RNA polymerase II"/>
    <property type="evidence" value="ECO:0007669"/>
    <property type="project" value="InterPro"/>
</dbReference>
<dbReference type="PANTHER" id="PTHR15970:SF2">
    <property type="entry name" value="ELL-ASSOCIATED FACTOR EAF"/>
    <property type="match status" value="1"/>
</dbReference>
<evidence type="ECO:0000313" key="12">
    <source>
        <dbReference type="Proteomes" id="UP000663832"/>
    </source>
</evidence>
<dbReference type="Proteomes" id="UP000663832">
    <property type="component" value="Unassembled WGS sequence"/>
</dbReference>
<feature type="compositionally biased region" description="Polar residues" evidence="8">
    <location>
        <begin position="231"/>
        <end position="242"/>
    </location>
</feature>
<evidence type="ECO:0000256" key="1">
    <source>
        <dbReference type="ARBA" id="ARBA00004123"/>
    </source>
</evidence>
<keyword evidence="6" id="KW-0804">Transcription</keyword>
<protein>
    <recommendedName>
        <fullName evidence="9">Transcription elongation factor Eaf N-terminal domain-containing protein</fullName>
    </recommendedName>
</protein>
<feature type="region of interest" description="Disordered" evidence="8">
    <location>
        <begin position="122"/>
        <end position="248"/>
    </location>
</feature>
<evidence type="ECO:0000256" key="6">
    <source>
        <dbReference type="ARBA" id="ARBA00023163"/>
    </source>
</evidence>
<dbReference type="Proteomes" id="UP000663877">
    <property type="component" value="Unassembled WGS sequence"/>
</dbReference>
<name>A0A813VQ25_9BILA</name>
<reference evidence="10" key="1">
    <citation type="submission" date="2021-02" db="EMBL/GenBank/DDBJ databases">
        <authorList>
            <person name="Nowell W R."/>
        </authorList>
    </citation>
    <scope>NUCLEOTIDE SEQUENCE</scope>
</reference>
<organism evidence="10 12">
    <name type="scientific">Adineta steineri</name>
    <dbReference type="NCBI Taxonomy" id="433720"/>
    <lineage>
        <taxon>Eukaryota</taxon>
        <taxon>Metazoa</taxon>
        <taxon>Spiralia</taxon>
        <taxon>Gnathifera</taxon>
        <taxon>Rotifera</taxon>
        <taxon>Eurotatoria</taxon>
        <taxon>Bdelloidea</taxon>
        <taxon>Adinetida</taxon>
        <taxon>Adinetidae</taxon>
        <taxon>Adineta</taxon>
    </lineage>
</organism>
<dbReference type="Pfam" id="PF09816">
    <property type="entry name" value="EAF"/>
    <property type="match status" value="1"/>
</dbReference>
<comment type="caution">
    <text evidence="10">The sequence shown here is derived from an EMBL/GenBank/DDBJ whole genome shotgun (WGS) entry which is preliminary data.</text>
</comment>
<evidence type="ECO:0000256" key="5">
    <source>
        <dbReference type="ARBA" id="ARBA00023159"/>
    </source>
</evidence>
<evidence type="ECO:0000256" key="7">
    <source>
        <dbReference type="ARBA" id="ARBA00023242"/>
    </source>
</evidence>
<evidence type="ECO:0000313" key="10">
    <source>
        <dbReference type="EMBL" id="CAF0844856.1"/>
    </source>
</evidence>
<evidence type="ECO:0000256" key="4">
    <source>
        <dbReference type="ARBA" id="ARBA00023015"/>
    </source>
</evidence>
<dbReference type="EMBL" id="CAJNOI010000042">
    <property type="protein sequence ID" value="CAF0919531.1"/>
    <property type="molecule type" value="Genomic_DNA"/>
</dbReference>